<protein>
    <recommendedName>
        <fullName evidence="3">DUF3791 domain-containing protein</fullName>
    </recommendedName>
</protein>
<evidence type="ECO:0000313" key="1">
    <source>
        <dbReference type="EMBL" id="OZG60104.1"/>
    </source>
</evidence>
<reference evidence="1 2" key="1">
    <citation type="journal article" date="2017" name="BMC Genomics">
        <title>Comparative genomic and phylogenomic analyses of the Bifidobacteriaceae family.</title>
        <authorList>
            <person name="Lugli G.A."/>
            <person name="Milani C."/>
            <person name="Turroni F."/>
            <person name="Duranti S."/>
            <person name="Mancabelli L."/>
            <person name="Mangifesta M."/>
            <person name="Ferrario C."/>
            <person name="Modesto M."/>
            <person name="Mattarelli P."/>
            <person name="Jiri K."/>
            <person name="van Sinderen D."/>
            <person name="Ventura M."/>
        </authorList>
    </citation>
    <scope>NUCLEOTIDE SEQUENCE [LARGE SCALE GENOMIC DNA]</scope>
    <source>
        <strain evidence="1 2">DSM 28807</strain>
    </source>
</reference>
<dbReference type="Proteomes" id="UP000216352">
    <property type="component" value="Unassembled WGS sequence"/>
</dbReference>
<organism evidence="1 2">
    <name type="scientific">Bifidobacterium lemurum</name>
    <dbReference type="NCBI Taxonomy" id="1603886"/>
    <lineage>
        <taxon>Bacteria</taxon>
        <taxon>Bacillati</taxon>
        <taxon>Actinomycetota</taxon>
        <taxon>Actinomycetes</taxon>
        <taxon>Bifidobacteriales</taxon>
        <taxon>Bifidobacteriaceae</taxon>
        <taxon>Bifidobacterium</taxon>
    </lineage>
</organism>
<gene>
    <name evidence="1" type="ORF">BLEM_2044</name>
</gene>
<name>A0A261FLT1_9BIFI</name>
<dbReference type="Pfam" id="PF12668">
    <property type="entry name" value="DUF3791"/>
    <property type="match status" value="1"/>
</dbReference>
<dbReference type="RefSeq" id="WP_072727039.1">
    <property type="nucleotide sequence ID" value="NZ_BDIS01000031.1"/>
</dbReference>
<dbReference type="AlphaFoldDB" id="A0A261FLT1"/>
<dbReference type="OrthoDB" id="361365at2"/>
<evidence type="ECO:0008006" key="3">
    <source>
        <dbReference type="Google" id="ProtNLM"/>
    </source>
</evidence>
<dbReference type="InterPro" id="IPR024269">
    <property type="entry name" value="DUF3791"/>
</dbReference>
<accession>A0A261FLT1</accession>
<sequence length="74" mass="8663">MTELEHRQIDFSVFVLYRLAERWNKSVPETYRILDKADALDGYLIPGYDMLHTLGSEYLINDVTDYVRDHGALV</sequence>
<proteinExistence type="predicted"/>
<dbReference type="STRING" id="1603886.GCA_001895165_02198"/>
<keyword evidence="2" id="KW-1185">Reference proteome</keyword>
<dbReference type="EMBL" id="MWWX01000018">
    <property type="protein sequence ID" value="OZG60104.1"/>
    <property type="molecule type" value="Genomic_DNA"/>
</dbReference>
<evidence type="ECO:0000313" key="2">
    <source>
        <dbReference type="Proteomes" id="UP000216352"/>
    </source>
</evidence>
<comment type="caution">
    <text evidence="1">The sequence shown here is derived from an EMBL/GenBank/DDBJ whole genome shotgun (WGS) entry which is preliminary data.</text>
</comment>